<feature type="transmembrane region" description="Helical" evidence="8">
    <location>
        <begin position="419"/>
        <end position="442"/>
    </location>
</feature>
<evidence type="ECO:0000256" key="2">
    <source>
        <dbReference type="ARBA" id="ARBA00008066"/>
    </source>
</evidence>
<accession>A0AAD1XDZ2</accession>
<evidence type="ECO:0000313" key="10">
    <source>
        <dbReference type="EMBL" id="CAI2367151.1"/>
    </source>
</evidence>
<comment type="similarity">
    <text evidence="2">Belongs to the amino acid/polyamine transporter 2 family.</text>
</comment>
<feature type="transmembrane region" description="Helical" evidence="8">
    <location>
        <begin position="393"/>
        <end position="413"/>
    </location>
</feature>
<reference evidence="10" key="1">
    <citation type="submission" date="2023-07" db="EMBL/GenBank/DDBJ databases">
        <authorList>
            <consortium name="AG Swart"/>
            <person name="Singh M."/>
            <person name="Singh A."/>
            <person name="Seah K."/>
            <person name="Emmerich C."/>
        </authorList>
    </citation>
    <scope>NUCLEOTIDE SEQUENCE</scope>
    <source>
        <strain evidence="10">DP1</strain>
    </source>
</reference>
<dbReference type="PANTHER" id="PTHR22950">
    <property type="entry name" value="AMINO ACID TRANSPORTER"/>
    <property type="match status" value="1"/>
</dbReference>
<evidence type="ECO:0000313" key="11">
    <source>
        <dbReference type="Proteomes" id="UP001295684"/>
    </source>
</evidence>
<dbReference type="GO" id="GO:0015179">
    <property type="term" value="F:L-amino acid transmembrane transporter activity"/>
    <property type="evidence" value="ECO:0007669"/>
    <property type="project" value="TreeGrafter"/>
</dbReference>
<proteinExistence type="inferred from homology"/>
<feature type="transmembrane region" description="Helical" evidence="8">
    <location>
        <begin position="125"/>
        <end position="149"/>
    </location>
</feature>
<evidence type="ECO:0000256" key="7">
    <source>
        <dbReference type="ARBA" id="ARBA00023136"/>
    </source>
</evidence>
<protein>
    <recommendedName>
        <fullName evidence="9">Amino acid transporter transmembrane domain-containing protein</fullName>
    </recommendedName>
</protein>
<evidence type="ECO:0000256" key="5">
    <source>
        <dbReference type="ARBA" id="ARBA00022970"/>
    </source>
</evidence>
<feature type="transmembrane region" description="Helical" evidence="8">
    <location>
        <begin position="82"/>
        <end position="104"/>
    </location>
</feature>
<dbReference type="InterPro" id="IPR013057">
    <property type="entry name" value="AA_transpt_TM"/>
</dbReference>
<sequence length="484" mass="53090">MSHKNISESGLDEKRGLLETNIDINGSKEKSEKASIAKKSFGHKDNELGSKVGVFSAMLTIVGTIIGGGIVGIPFATLQTGIWLVLVVHTLNFIWGIYSVHLLLEAKDISGLSSFSELGYYCFGRASIFIINSLIVLAQGGMPIVYFMIVGDIGNGLLEHFESIKGKFWSSRQFSILVVAVLLFYFAVKKEIQELKGAGFVLLCGVVLFIIAMVVLVIKEGTDKFEFGEVSKPKFSISMLANIPTLFVSYAFQSAFFPVFSSLETKTKANGIKATAMSFTFCAVVYIVVSIVALLVYGNDLSANVLENVSHMDGWIPIVVDIVFLIIIMMHIPIVLFVGKEALLIIIDEIMRKSYSVKPRVTVDDAYNLRDSVMRPEGAGDSEGKAYLSMNPILFYSVSVILYCLIVTAACLLSDITLVFGIIGSIAGSYLIFIGPSQFYIISVRNEKANVSPLQYYIAHIYHIFGLIVMIACLFATIYTTVKD</sequence>
<keyword evidence="4 8" id="KW-0812">Transmembrane</keyword>
<evidence type="ECO:0000256" key="3">
    <source>
        <dbReference type="ARBA" id="ARBA00022448"/>
    </source>
</evidence>
<comment type="subcellular location">
    <subcellularLocation>
        <location evidence="1">Membrane</location>
        <topology evidence="1">Multi-pass membrane protein</topology>
    </subcellularLocation>
</comment>
<organism evidence="10 11">
    <name type="scientific">Euplotes crassus</name>
    <dbReference type="NCBI Taxonomy" id="5936"/>
    <lineage>
        <taxon>Eukaryota</taxon>
        <taxon>Sar</taxon>
        <taxon>Alveolata</taxon>
        <taxon>Ciliophora</taxon>
        <taxon>Intramacronucleata</taxon>
        <taxon>Spirotrichea</taxon>
        <taxon>Hypotrichia</taxon>
        <taxon>Euplotida</taxon>
        <taxon>Euplotidae</taxon>
        <taxon>Moneuplotes</taxon>
    </lineage>
</organism>
<feature type="domain" description="Amino acid transporter transmembrane" evidence="9">
    <location>
        <begin position="52"/>
        <end position="478"/>
    </location>
</feature>
<evidence type="ECO:0000259" key="9">
    <source>
        <dbReference type="Pfam" id="PF01490"/>
    </source>
</evidence>
<keyword evidence="3" id="KW-0813">Transport</keyword>
<feature type="transmembrane region" description="Helical" evidence="8">
    <location>
        <begin position="169"/>
        <end position="188"/>
    </location>
</feature>
<dbReference type="GO" id="GO:0016020">
    <property type="term" value="C:membrane"/>
    <property type="evidence" value="ECO:0007669"/>
    <property type="project" value="UniProtKB-SubCell"/>
</dbReference>
<evidence type="ECO:0000256" key="6">
    <source>
        <dbReference type="ARBA" id="ARBA00022989"/>
    </source>
</evidence>
<evidence type="ECO:0000256" key="8">
    <source>
        <dbReference type="SAM" id="Phobius"/>
    </source>
</evidence>
<feature type="transmembrane region" description="Helical" evidence="8">
    <location>
        <begin position="52"/>
        <end position="76"/>
    </location>
</feature>
<evidence type="ECO:0000256" key="4">
    <source>
        <dbReference type="ARBA" id="ARBA00022692"/>
    </source>
</evidence>
<feature type="transmembrane region" description="Helical" evidence="8">
    <location>
        <begin position="272"/>
        <end position="295"/>
    </location>
</feature>
<keyword evidence="7 8" id="KW-0472">Membrane</keyword>
<keyword evidence="11" id="KW-1185">Reference proteome</keyword>
<evidence type="ECO:0000256" key="1">
    <source>
        <dbReference type="ARBA" id="ARBA00004141"/>
    </source>
</evidence>
<dbReference type="EMBL" id="CAMPGE010008246">
    <property type="protein sequence ID" value="CAI2367151.1"/>
    <property type="molecule type" value="Genomic_DNA"/>
</dbReference>
<keyword evidence="5" id="KW-0029">Amino-acid transport</keyword>
<dbReference type="PANTHER" id="PTHR22950:SF458">
    <property type="entry name" value="SODIUM-COUPLED NEUTRAL AMINO ACID TRANSPORTER 11-RELATED"/>
    <property type="match status" value="1"/>
</dbReference>
<feature type="transmembrane region" description="Helical" evidence="8">
    <location>
        <begin position="454"/>
        <end position="479"/>
    </location>
</feature>
<feature type="transmembrane region" description="Helical" evidence="8">
    <location>
        <begin position="239"/>
        <end position="260"/>
    </location>
</feature>
<feature type="transmembrane region" description="Helical" evidence="8">
    <location>
        <begin position="200"/>
        <end position="219"/>
    </location>
</feature>
<feature type="transmembrane region" description="Helical" evidence="8">
    <location>
        <begin position="315"/>
        <end position="338"/>
    </location>
</feature>
<dbReference type="Proteomes" id="UP001295684">
    <property type="component" value="Unassembled WGS sequence"/>
</dbReference>
<keyword evidence="6 8" id="KW-1133">Transmembrane helix</keyword>
<name>A0AAD1XDZ2_EUPCR</name>
<dbReference type="AlphaFoldDB" id="A0AAD1XDZ2"/>
<gene>
    <name evidence="10" type="ORF">ECRASSUSDP1_LOCUS8428</name>
</gene>
<comment type="caution">
    <text evidence="10">The sequence shown here is derived from an EMBL/GenBank/DDBJ whole genome shotgun (WGS) entry which is preliminary data.</text>
</comment>
<dbReference type="Pfam" id="PF01490">
    <property type="entry name" value="Aa_trans"/>
    <property type="match status" value="1"/>
</dbReference>